<keyword evidence="5" id="KW-0539">Nucleus</keyword>
<evidence type="ECO:0000256" key="3">
    <source>
        <dbReference type="ARBA" id="ARBA00022763"/>
    </source>
</evidence>
<keyword evidence="4" id="KW-0234">DNA repair</keyword>
<feature type="compositionally biased region" description="Basic and acidic residues" evidence="6">
    <location>
        <begin position="356"/>
        <end position="373"/>
    </location>
</feature>
<sequence>MGLAQEQNTFHITHFPLKNLKCVSYLLQVLAQSREEIISTMNWDENDEFEIPLTQTAMAFHELASVDNNQRPLKKPKRKTTALRGSGKENARPSEGCEILNCSLDFIPSSLDCISVCSVQQSEQDDSDSSSASLSELKQKGNYLHNSIESKLLVSRTGELNAADADSDSELGLLMNLCDELEEVDSSVRCPLCDVDISNLTEEQRHLHTNNCLDKGDNVAVPEDDKGVPHVPKVASVVDWLHGLGLGKYEVIFVREEVDWNTLQWLTEEDLLSMGITAFGPRKKIVHALCELRKGDATANEKQRVSLAEPVRIRNQKVKLKRDKSERKTDGSIKPAANKLITEYFSGFASKEKKVSACPGEQKEMKNSDLDSGRKHKSKNVTTNRKLRDVPKWCSVQGTPFRVVRLSDKYIITCRMLSNISEEIVPTGFSHTSIWTWEIEDVHHGKQCVDPFHQIQNFPSDALAVDYQGLTKSFNHGKIYCSSITARLVNTNIGISYDKLHVLPLNQKIEIAGVDVTCFDANHCPGSILILFQPPNGKAVLHTGDFRFSDEMTINPLLKMCPINTLILDTTYCNPQYDFPKQEAVIQFVIDAIQAETFNPKTLFLIGSYTIGSKKVHVTAAKLRLLKCLEFKEEDMQWFTSNEHESNIHVAPMWTLASFKRLKQISSQYKDRYNLIVAFSPTGWTFGKGKKKSPGRRWQQGTIIRYEVPYSEHSSFTELKEFVKLVSPSNIIPSVNNDGPESSDAMISLLLS</sequence>
<dbReference type="AlphaFoldDB" id="A0AAQ3P0H1"/>
<evidence type="ECO:0000256" key="4">
    <source>
        <dbReference type="ARBA" id="ARBA00023204"/>
    </source>
</evidence>
<evidence type="ECO:0000259" key="7">
    <source>
        <dbReference type="PROSITE" id="PS50105"/>
    </source>
</evidence>
<dbReference type="GO" id="GO:0005634">
    <property type="term" value="C:nucleus"/>
    <property type="evidence" value="ECO:0007669"/>
    <property type="project" value="UniProtKB-SubCell"/>
</dbReference>
<dbReference type="InterPro" id="IPR013761">
    <property type="entry name" value="SAM/pointed_sf"/>
</dbReference>
<evidence type="ECO:0000313" key="8">
    <source>
        <dbReference type="EMBL" id="WVZ18516.1"/>
    </source>
</evidence>
<dbReference type="GO" id="GO:0035312">
    <property type="term" value="F:5'-3' DNA exonuclease activity"/>
    <property type="evidence" value="ECO:0007669"/>
    <property type="project" value="TreeGrafter"/>
</dbReference>
<dbReference type="Proteomes" id="UP001374535">
    <property type="component" value="Chromosome 2"/>
</dbReference>
<evidence type="ECO:0000256" key="2">
    <source>
        <dbReference type="ARBA" id="ARBA00010304"/>
    </source>
</evidence>
<accession>A0AAQ3P0H1</accession>
<dbReference type="InterPro" id="IPR001660">
    <property type="entry name" value="SAM"/>
</dbReference>
<dbReference type="GO" id="GO:0036297">
    <property type="term" value="P:interstrand cross-link repair"/>
    <property type="evidence" value="ECO:0007669"/>
    <property type="project" value="TreeGrafter"/>
</dbReference>
<evidence type="ECO:0000313" key="9">
    <source>
        <dbReference type="Proteomes" id="UP001374535"/>
    </source>
</evidence>
<dbReference type="PROSITE" id="PS50105">
    <property type="entry name" value="SAM_DOMAIN"/>
    <property type="match status" value="1"/>
</dbReference>
<dbReference type="PANTHER" id="PTHR23240:SF6">
    <property type="entry name" value="DNA CROSS-LINK REPAIR 1A PROTEIN"/>
    <property type="match status" value="1"/>
</dbReference>
<name>A0AAQ3P0H1_VIGMU</name>
<gene>
    <name evidence="8" type="ORF">V8G54_005838</name>
</gene>
<comment type="similarity">
    <text evidence="2">Belongs to the DNA repair metallo-beta-lactamase (DRMBL) family.</text>
</comment>
<reference evidence="8 9" key="1">
    <citation type="journal article" date="2023" name="Life. Sci Alliance">
        <title>Evolutionary insights into 3D genome organization and epigenetic landscape of Vigna mungo.</title>
        <authorList>
            <person name="Junaid A."/>
            <person name="Singh B."/>
            <person name="Bhatia S."/>
        </authorList>
    </citation>
    <scope>NUCLEOTIDE SEQUENCE [LARGE SCALE GENOMIC DNA]</scope>
    <source>
        <strain evidence="8">Urdbean</strain>
    </source>
</reference>
<dbReference type="Pfam" id="PF07522">
    <property type="entry name" value="DRMBL"/>
    <property type="match status" value="1"/>
</dbReference>
<dbReference type="InterPro" id="IPR011084">
    <property type="entry name" value="DRMBL"/>
</dbReference>
<dbReference type="SMART" id="SM00454">
    <property type="entry name" value="SAM"/>
    <property type="match status" value="1"/>
</dbReference>
<dbReference type="SUPFAM" id="SSF47769">
    <property type="entry name" value="SAM/Pointed domain"/>
    <property type="match status" value="1"/>
</dbReference>
<dbReference type="Gene3D" id="3.40.50.12650">
    <property type="match status" value="1"/>
</dbReference>
<evidence type="ECO:0000256" key="5">
    <source>
        <dbReference type="ARBA" id="ARBA00023242"/>
    </source>
</evidence>
<feature type="region of interest" description="Disordered" evidence="6">
    <location>
        <begin position="356"/>
        <end position="382"/>
    </location>
</feature>
<dbReference type="GO" id="GO:0003684">
    <property type="term" value="F:damaged DNA binding"/>
    <property type="evidence" value="ECO:0007669"/>
    <property type="project" value="TreeGrafter"/>
</dbReference>
<organism evidence="8 9">
    <name type="scientific">Vigna mungo</name>
    <name type="common">Black gram</name>
    <name type="synonym">Phaseolus mungo</name>
    <dbReference type="NCBI Taxonomy" id="3915"/>
    <lineage>
        <taxon>Eukaryota</taxon>
        <taxon>Viridiplantae</taxon>
        <taxon>Streptophyta</taxon>
        <taxon>Embryophyta</taxon>
        <taxon>Tracheophyta</taxon>
        <taxon>Spermatophyta</taxon>
        <taxon>Magnoliopsida</taxon>
        <taxon>eudicotyledons</taxon>
        <taxon>Gunneridae</taxon>
        <taxon>Pentapetalae</taxon>
        <taxon>rosids</taxon>
        <taxon>fabids</taxon>
        <taxon>Fabales</taxon>
        <taxon>Fabaceae</taxon>
        <taxon>Papilionoideae</taxon>
        <taxon>50 kb inversion clade</taxon>
        <taxon>NPAAA clade</taxon>
        <taxon>indigoferoid/millettioid clade</taxon>
        <taxon>Phaseoleae</taxon>
        <taxon>Vigna</taxon>
    </lineage>
</organism>
<dbReference type="SUPFAM" id="SSF56281">
    <property type="entry name" value="Metallo-hydrolase/oxidoreductase"/>
    <property type="match status" value="1"/>
</dbReference>
<protein>
    <recommendedName>
        <fullName evidence="7">SAM domain-containing protein</fullName>
    </recommendedName>
</protein>
<dbReference type="Gene3D" id="1.10.150.50">
    <property type="entry name" value="Transcription Factor, Ets-1"/>
    <property type="match status" value="1"/>
</dbReference>
<dbReference type="Gene3D" id="3.60.15.10">
    <property type="entry name" value="Ribonuclease Z/Hydroxyacylglutathione hydrolase-like"/>
    <property type="match status" value="1"/>
</dbReference>
<feature type="compositionally biased region" description="Basic residues" evidence="6">
    <location>
        <begin position="72"/>
        <end position="81"/>
    </location>
</feature>
<dbReference type="CDD" id="cd09487">
    <property type="entry name" value="SAM_superfamily"/>
    <property type="match status" value="1"/>
</dbReference>
<dbReference type="PANTHER" id="PTHR23240">
    <property type="entry name" value="DNA CROSS-LINK REPAIR PROTEIN PSO2/SNM1-RELATED"/>
    <property type="match status" value="1"/>
</dbReference>
<keyword evidence="3" id="KW-0227">DNA damage</keyword>
<dbReference type="Pfam" id="PF00536">
    <property type="entry name" value="SAM_1"/>
    <property type="match status" value="1"/>
</dbReference>
<keyword evidence="9" id="KW-1185">Reference proteome</keyword>
<feature type="domain" description="SAM" evidence="7">
    <location>
        <begin position="232"/>
        <end position="295"/>
    </location>
</feature>
<feature type="region of interest" description="Disordered" evidence="6">
    <location>
        <begin position="70"/>
        <end position="93"/>
    </location>
</feature>
<evidence type="ECO:0000256" key="6">
    <source>
        <dbReference type="SAM" id="MobiDB-lite"/>
    </source>
</evidence>
<dbReference type="CDD" id="cd16273">
    <property type="entry name" value="SNM1A-1C-like_MBL-fold"/>
    <property type="match status" value="1"/>
</dbReference>
<dbReference type="InterPro" id="IPR036866">
    <property type="entry name" value="RibonucZ/Hydroxyglut_hydro"/>
</dbReference>
<dbReference type="GO" id="GO:0006303">
    <property type="term" value="P:double-strand break repair via nonhomologous end joining"/>
    <property type="evidence" value="ECO:0007669"/>
    <property type="project" value="TreeGrafter"/>
</dbReference>
<comment type="subcellular location">
    <subcellularLocation>
        <location evidence="1">Nucleus</location>
    </subcellularLocation>
</comment>
<dbReference type="EMBL" id="CP144699">
    <property type="protein sequence ID" value="WVZ18516.1"/>
    <property type="molecule type" value="Genomic_DNA"/>
</dbReference>
<proteinExistence type="inferred from homology"/>
<evidence type="ECO:0000256" key="1">
    <source>
        <dbReference type="ARBA" id="ARBA00004123"/>
    </source>
</evidence>